<reference evidence="1 2" key="1">
    <citation type="submission" date="2019-02" db="EMBL/GenBank/DDBJ databases">
        <title>Genomic Encyclopedia of Type Strains, Phase IV (KMG-IV): sequencing the most valuable type-strain genomes for metagenomic binning, comparative biology and taxonomic classification.</title>
        <authorList>
            <person name="Goeker M."/>
        </authorList>
    </citation>
    <scope>NUCLEOTIDE SEQUENCE [LARGE SCALE GENOMIC DNA]</scope>
    <source>
        <strain evidence="1 2">DSM 101727</strain>
    </source>
</reference>
<name>A0A4Q7KQT8_9PSEU</name>
<evidence type="ECO:0000313" key="2">
    <source>
        <dbReference type="Proteomes" id="UP000294257"/>
    </source>
</evidence>
<comment type="caution">
    <text evidence="1">The sequence shown here is derived from an EMBL/GenBank/DDBJ whole genome shotgun (WGS) entry which is preliminary data.</text>
</comment>
<sequence>MKGHDDTLPSDEWQYTVVHWHVYDEYRGNGCGPSDPAYRARRRPRAALFDPWAVAGWLDKGIRLHVRHRDLYAKVDGVWMPISAADLGEVRRLHMLTASCGESIHTDVYFNGLHHDLFADAMTAKQCTRDCRQS</sequence>
<dbReference type="AlphaFoldDB" id="A0A4Q7KQT8"/>
<protein>
    <submittedName>
        <fullName evidence="1">Uncharacterized protein</fullName>
    </submittedName>
</protein>
<organism evidence="1 2">
    <name type="scientific">Herbihabitans rhizosphaerae</name>
    <dbReference type="NCBI Taxonomy" id="1872711"/>
    <lineage>
        <taxon>Bacteria</taxon>
        <taxon>Bacillati</taxon>
        <taxon>Actinomycetota</taxon>
        <taxon>Actinomycetes</taxon>
        <taxon>Pseudonocardiales</taxon>
        <taxon>Pseudonocardiaceae</taxon>
        <taxon>Herbihabitans</taxon>
    </lineage>
</organism>
<keyword evidence="2" id="KW-1185">Reference proteome</keyword>
<dbReference type="Proteomes" id="UP000294257">
    <property type="component" value="Unassembled WGS sequence"/>
</dbReference>
<gene>
    <name evidence="1" type="ORF">EV193_1046</name>
</gene>
<accession>A0A4Q7KQT8</accession>
<proteinExistence type="predicted"/>
<dbReference type="EMBL" id="SGWQ01000004">
    <property type="protein sequence ID" value="RZS38797.1"/>
    <property type="molecule type" value="Genomic_DNA"/>
</dbReference>
<evidence type="ECO:0000313" key="1">
    <source>
        <dbReference type="EMBL" id="RZS38797.1"/>
    </source>
</evidence>